<sequence length="393" mass="44549">MKLFNRKVNETPKIVTKFQMIDEPSSGFVGFSGNVYEADIVRSAVRPLANAVGKTVPKHRFGDKINPNIAISMVLQEPNALMSMQMLLEKMIWQYRVNGNAFIYVEKDDNGKPVALYPIVSHSLELLISPSGEYFIKFVLRDGKSYTFRYRDLIHIRNDFTSNEILGDSLAPSLLPLLEVVQTTDQGIIAAIRNSNVVKWLLKFNQTLRPEDIKENTKQFVEDFLRTDSEGIGAAGVDSKADAVQVQPYSYVPEKEQSAATRQRILDLFNSNDSIVQSDFTENQWIAYYETQIEPVLIQLSDGFTKAFFSRRERALGNSIMFESNNLQFASMQTKLQMVGWLDRGVMTVNEYRTIALGLEPVEGGDMRLLRKDTDRIGENNIREGDANEEDSA</sequence>
<gene>
    <name evidence="1" type="ORF">GTI81_02900</name>
</gene>
<evidence type="ECO:0000313" key="1">
    <source>
        <dbReference type="EMBL" id="MXS51678.1"/>
    </source>
</evidence>
<name>A0AAP6RFK8_ENTFL</name>
<organism evidence="1 2">
    <name type="scientific">Enterococcus faecalis</name>
    <name type="common">Streptococcus faecalis</name>
    <dbReference type="NCBI Taxonomy" id="1351"/>
    <lineage>
        <taxon>Bacteria</taxon>
        <taxon>Bacillati</taxon>
        <taxon>Bacillota</taxon>
        <taxon>Bacilli</taxon>
        <taxon>Lactobacillales</taxon>
        <taxon>Enterococcaceae</taxon>
        <taxon>Enterococcus</taxon>
    </lineage>
</organism>
<dbReference type="Proteomes" id="UP000429730">
    <property type="component" value="Unassembled WGS sequence"/>
</dbReference>
<comment type="caution">
    <text evidence="1">The sequence shown here is derived from an EMBL/GenBank/DDBJ whole genome shotgun (WGS) entry which is preliminary data.</text>
</comment>
<dbReference type="InterPro" id="IPR006944">
    <property type="entry name" value="Phage/GTA_portal"/>
</dbReference>
<accession>A0AAP6RFK8</accession>
<protein>
    <submittedName>
        <fullName evidence="1">Phage portal protein</fullName>
    </submittedName>
</protein>
<dbReference type="AlphaFoldDB" id="A0AAP6RFK8"/>
<proteinExistence type="predicted"/>
<reference evidence="1 2" key="1">
    <citation type="submission" date="2019-04" db="EMBL/GenBank/DDBJ databases">
        <title>Step-wise assembly of the neonatal virome modulated by breast feeding.</title>
        <authorList>
            <person name="Liang G."/>
            <person name="Bushman F."/>
        </authorList>
    </citation>
    <scope>NUCLEOTIDE SEQUENCE [LARGE SCALE GENOMIC DNA]</scope>
    <source>
        <strain evidence="1 2">E3754</strain>
    </source>
</reference>
<dbReference type="RefSeq" id="WP_160808205.1">
    <property type="nucleotide sequence ID" value="NZ_JAEJLP010000008.1"/>
</dbReference>
<dbReference type="EMBL" id="WVTJ01000003">
    <property type="protein sequence ID" value="MXS51678.1"/>
    <property type="molecule type" value="Genomic_DNA"/>
</dbReference>
<dbReference type="Pfam" id="PF04860">
    <property type="entry name" value="Phage_portal"/>
    <property type="match status" value="1"/>
</dbReference>
<evidence type="ECO:0000313" key="2">
    <source>
        <dbReference type="Proteomes" id="UP000429730"/>
    </source>
</evidence>